<dbReference type="PANTHER" id="PTHR13440:SF7">
    <property type="entry name" value="BLOC-1 RELATED COMPLEX SUBUNIT 6"/>
    <property type="match status" value="1"/>
</dbReference>
<dbReference type="STRING" id="103827.A0A0N5D3L4"/>
<evidence type="ECO:0000313" key="5">
    <source>
        <dbReference type="WBParaSite" id="TCLT_0000752701-mRNA-1"/>
    </source>
</evidence>
<reference evidence="5" key="1">
    <citation type="submission" date="2017-02" db="UniProtKB">
        <authorList>
            <consortium name="WormBaseParasite"/>
        </authorList>
    </citation>
    <scope>IDENTIFICATION</scope>
</reference>
<dbReference type="OrthoDB" id="21270at2759"/>
<dbReference type="OMA" id="EIFEAVC"/>
<evidence type="ECO:0000313" key="4">
    <source>
        <dbReference type="Proteomes" id="UP000276776"/>
    </source>
</evidence>
<feature type="compositionally biased region" description="Polar residues" evidence="1">
    <location>
        <begin position="12"/>
        <end position="21"/>
    </location>
</feature>
<gene>
    <name evidence="3" type="ORF">TCLT_LOCUS7516</name>
</gene>
<dbReference type="EMBL" id="UYYF01004516">
    <property type="protein sequence ID" value="VDN04981.1"/>
    <property type="molecule type" value="Genomic_DNA"/>
</dbReference>
<dbReference type="Pfam" id="PF10157">
    <property type="entry name" value="BORCS6"/>
    <property type="match status" value="1"/>
</dbReference>
<dbReference type="GO" id="GO:0099078">
    <property type="term" value="C:BORC complex"/>
    <property type="evidence" value="ECO:0007669"/>
    <property type="project" value="TreeGrafter"/>
</dbReference>
<dbReference type="Proteomes" id="UP000276776">
    <property type="component" value="Unassembled WGS sequence"/>
</dbReference>
<dbReference type="WBParaSite" id="TCLT_0000752701-mRNA-1">
    <property type="protein sequence ID" value="TCLT_0000752701-mRNA-1"/>
    <property type="gene ID" value="TCLT_0000752701"/>
</dbReference>
<dbReference type="GO" id="GO:0032418">
    <property type="term" value="P:lysosome localization"/>
    <property type="evidence" value="ECO:0007669"/>
    <property type="project" value="TreeGrafter"/>
</dbReference>
<dbReference type="AlphaFoldDB" id="A0A0N5D3L4"/>
<feature type="domain" description="BLOC-1-related complex subunit 6 C-terminal helix" evidence="2">
    <location>
        <begin position="62"/>
        <end position="160"/>
    </location>
</feature>
<dbReference type="InterPro" id="IPR046465">
    <property type="entry name" value="BORCS6_C"/>
</dbReference>
<reference evidence="3 4" key="2">
    <citation type="submission" date="2018-11" db="EMBL/GenBank/DDBJ databases">
        <authorList>
            <consortium name="Pathogen Informatics"/>
        </authorList>
    </citation>
    <scope>NUCLEOTIDE SEQUENCE [LARGE SCALE GENOMIC DNA]</scope>
</reference>
<dbReference type="PANTHER" id="PTHR13440">
    <property type="entry name" value="BLOC-1 RELATED COMPLEX SUBUNIT 6"/>
    <property type="match status" value="1"/>
</dbReference>
<keyword evidence="4" id="KW-1185">Reference proteome</keyword>
<dbReference type="InterPro" id="IPR019314">
    <property type="entry name" value="BORCS6"/>
</dbReference>
<evidence type="ECO:0000313" key="3">
    <source>
        <dbReference type="EMBL" id="VDN04981.1"/>
    </source>
</evidence>
<protein>
    <submittedName>
        <fullName evidence="5">BORCS6 domain-containing protein</fullName>
    </submittedName>
</protein>
<evidence type="ECO:0000256" key="1">
    <source>
        <dbReference type="SAM" id="MobiDB-lite"/>
    </source>
</evidence>
<organism evidence="5">
    <name type="scientific">Thelazia callipaeda</name>
    <name type="common">Oriental eyeworm</name>
    <name type="synonym">Parasitic nematode</name>
    <dbReference type="NCBI Taxonomy" id="103827"/>
    <lineage>
        <taxon>Eukaryota</taxon>
        <taxon>Metazoa</taxon>
        <taxon>Ecdysozoa</taxon>
        <taxon>Nematoda</taxon>
        <taxon>Chromadorea</taxon>
        <taxon>Rhabditida</taxon>
        <taxon>Spirurina</taxon>
        <taxon>Spiruromorpha</taxon>
        <taxon>Thelazioidea</taxon>
        <taxon>Thelaziidae</taxon>
        <taxon>Thelazia</taxon>
    </lineage>
</organism>
<accession>A0A0N5D3L4</accession>
<sequence>MNPVTDAETVMEPSTSTNVASDEQHTFVVENLEGRIRDSSKFTRISSIDSKIPNHSMNDNLAPDPNVLANLEDYARAISTDINNLLSELRNSLSGMTDATVKAVECFTDSISTSCDTVDTTIKSTYALLAKVEEFNKSMAAIRELSQKIKSIKHAVDLFETQLVTGSLK</sequence>
<proteinExistence type="predicted"/>
<evidence type="ECO:0000259" key="2">
    <source>
        <dbReference type="Pfam" id="PF10157"/>
    </source>
</evidence>
<name>A0A0N5D3L4_THECL</name>
<feature type="region of interest" description="Disordered" evidence="1">
    <location>
        <begin position="1"/>
        <end position="22"/>
    </location>
</feature>